<evidence type="ECO:0000313" key="2">
    <source>
        <dbReference type="Proteomes" id="UP001314241"/>
    </source>
</evidence>
<dbReference type="EMBL" id="CAWVOH010000004">
    <property type="protein sequence ID" value="CAK8054796.1"/>
    <property type="molecule type" value="Genomic_DNA"/>
</dbReference>
<organism evidence="1 2">
    <name type="scientific">Eupransor demetentiae</name>
    <dbReference type="NCBI Taxonomy" id="3109584"/>
    <lineage>
        <taxon>Bacteria</taxon>
        <taxon>Bacillati</taxon>
        <taxon>Bacillota</taxon>
        <taxon>Bacilli</taxon>
        <taxon>Lactobacillales</taxon>
        <taxon>Lactobacillaceae</taxon>
        <taxon>Eupransor</taxon>
    </lineage>
</organism>
<sequence length="123" mass="13722">MPDGTYKLAYTITTTNDDSTDYQDAFDEVDADVSGDQVKVTFYFKNSGIYNIRTRTTDIELNGQDGDGMSIFDNTLSVTLSKEDFTKDISFVAAHDAVFHFRGNFDVSSFTNKDNGETINVPK</sequence>
<keyword evidence="2" id="KW-1185">Reference proteome</keyword>
<evidence type="ECO:0000313" key="1">
    <source>
        <dbReference type="EMBL" id="CAK8054796.1"/>
    </source>
</evidence>
<accession>A0ABM9N763</accession>
<name>A0ABM9N763_9LACO</name>
<comment type="caution">
    <text evidence="1">The sequence shown here is derived from an EMBL/GenBank/DDBJ whole genome shotgun (WGS) entry which is preliminary data.</text>
</comment>
<proteinExistence type="predicted"/>
<dbReference type="Proteomes" id="UP001314241">
    <property type="component" value="Unassembled WGS sequence"/>
</dbReference>
<protein>
    <submittedName>
        <fullName evidence="1">Uncharacterized protein</fullName>
    </submittedName>
</protein>
<gene>
    <name evidence="1" type="ORF">R54876_GBNLAHCA_01377</name>
</gene>
<reference evidence="1 2" key="1">
    <citation type="submission" date="2024-01" db="EMBL/GenBank/DDBJ databases">
        <authorList>
            <person name="Botero Cardona J."/>
        </authorList>
    </citation>
    <scope>NUCLEOTIDE SEQUENCE [LARGE SCALE GENOMIC DNA]</scope>
    <source>
        <strain evidence="1 2">LMG 33000</strain>
    </source>
</reference>
<dbReference type="RefSeq" id="WP_349642344.1">
    <property type="nucleotide sequence ID" value="NZ_CAWVOH010000004.1"/>
</dbReference>